<evidence type="ECO:0000256" key="2">
    <source>
        <dbReference type="SAM" id="Phobius"/>
    </source>
</evidence>
<dbReference type="InterPro" id="IPR036366">
    <property type="entry name" value="PGBDSf"/>
</dbReference>
<dbReference type="InterPro" id="IPR036365">
    <property type="entry name" value="PGBD-like_sf"/>
</dbReference>
<protein>
    <submittedName>
        <fullName evidence="4">Peptidoglycan-binding protein</fullName>
    </submittedName>
</protein>
<accession>A0ABU4F2V0</accession>
<gene>
    <name evidence="4" type="ORF">R5A26_03090</name>
</gene>
<sequence>MTALDRTAAPPQDDATRRPGRRRRLTTWAVAAVAIAVIGSGALYAVAAPGRTTATTTDGPKEDTTTVTRQTLVNSQQVDGTLGYSGSTTVNAQLPGIVTALPGLGRTVTRGHPLYGVDETPVVLMYGTSPAYREMKPGDEGQDVRQLETNLQAMGYDGFTADDTYTAATARAVERWQKDLGLPTGERTGTVALGRIVFASGALRISAHKTPVGSGPAPGTPVLVATSNKRQVHVDLDVANQSLARKNEKVTVSLPGGRTVQGTITSVGTVVTVTPGTDGSSDRSTIGVDIALDSAAAGTYTQAPVTVALRTAEKKNVLTVPVTALLALSEGGYGVEVIGSGGRSTIVSVTLGMFADGRVEVSGHGLTAGTRVGVAQ</sequence>
<feature type="transmembrane region" description="Helical" evidence="2">
    <location>
        <begin position="25"/>
        <end position="47"/>
    </location>
</feature>
<evidence type="ECO:0000313" key="5">
    <source>
        <dbReference type="Proteomes" id="UP001187346"/>
    </source>
</evidence>
<evidence type="ECO:0000256" key="1">
    <source>
        <dbReference type="SAM" id="MobiDB-lite"/>
    </source>
</evidence>
<keyword evidence="2" id="KW-1133">Transmembrane helix</keyword>
<dbReference type="InterPro" id="IPR002477">
    <property type="entry name" value="Peptidoglycan-bd-like"/>
</dbReference>
<dbReference type="EMBL" id="JAWMAJ010000006">
    <property type="protein sequence ID" value="MDV7214931.1"/>
    <property type="molecule type" value="Genomic_DNA"/>
</dbReference>
<keyword evidence="2" id="KW-0812">Transmembrane</keyword>
<keyword evidence="5" id="KW-1185">Reference proteome</keyword>
<evidence type="ECO:0000313" key="4">
    <source>
        <dbReference type="EMBL" id="MDV7214931.1"/>
    </source>
</evidence>
<proteinExistence type="predicted"/>
<dbReference type="PANTHER" id="PTHR30469:SF15">
    <property type="entry name" value="HLYD FAMILY OF SECRETION PROTEINS"/>
    <property type="match status" value="1"/>
</dbReference>
<keyword evidence="2" id="KW-0472">Membrane</keyword>
<dbReference type="Gene3D" id="2.40.420.20">
    <property type="match status" value="1"/>
</dbReference>
<dbReference type="SUPFAM" id="SSF47090">
    <property type="entry name" value="PGBD-like"/>
    <property type="match status" value="1"/>
</dbReference>
<comment type="caution">
    <text evidence="4">The sequence shown here is derived from an EMBL/GenBank/DDBJ whole genome shotgun (WGS) entry which is preliminary data.</text>
</comment>
<evidence type="ECO:0000259" key="3">
    <source>
        <dbReference type="Pfam" id="PF01471"/>
    </source>
</evidence>
<dbReference type="Gene3D" id="1.10.101.10">
    <property type="entry name" value="PGBD-like superfamily/PGBD"/>
    <property type="match status" value="1"/>
</dbReference>
<dbReference type="Pfam" id="PF01471">
    <property type="entry name" value="PG_binding_1"/>
    <property type="match status" value="1"/>
</dbReference>
<feature type="domain" description="Peptidoglycan binding-like" evidence="3">
    <location>
        <begin position="141"/>
        <end position="185"/>
    </location>
</feature>
<feature type="region of interest" description="Disordered" evidence="1">
    <location>
        <begin position="1"/>
        <end position="22"/>
    </location>
</feature>
<dbReference type="Proteomes" id="UP001187346">
    <property type="component" value="Unassembled WGS sequence"/>
</dbReference>
<dbReference type="PANTHER" id="PTHR30469">
    <property type="entry name" value="MULTIDRUG RESISTANCE PROTEIN MDTA"/>
    <property type="match status" value="1"/>
</dbReference>
<dbReference type="RefSeq" id="WP_317769998.1">
    <property type="nucleotide sequence ID" value="NZ_JAWMAJ010000006.1"/>
</dbReference>
<name>A0ABU4F2V0_9ACTN</name>
<reference evidence="4 5" key="1">
    <citation type="submission" date="2023-10" db="EMBL/GenBank/DDBJ databases">
        <title>Characterization of rhizosphere-enriched actinobacteria from wheat plants lab-grown on chernevaya soil.</title>
        <authorList>
            <person name="Tikhonova E.N."/>
            <person name="Konopkin A."/>
            <person name="Kravchenko I.K."/>
        </authorList>
    </citation>
    <scope>NUCLEOTIDE SEQUENCE [LARGE SCALE GENOMIC DNA]</scope>
    <source>
        <strain evidence="4 5">RR29</strain>
    </source>
</reference>
<organism evidence="4 5">
    <name type="scientific">Streptomyces prunicolor</name>
    <dbReference type="NCBI Taxonomy" id="67348"/>
    <lineage>
        <taxon>Bacteria</taxon>
        <taxon>Bacillati</taxon>
        <taxon>Actinomycetota</taxon>
        <taxon>Actinomycetes</taxon>
        <taxon>Kitasatosporales</taxon>
        <taxon>Streptomycetaceae</taxon>
        <taxon>Streptomyces</taxon>
    </lineage>
</organism>